<protein>
    <submittedName>
        <fullName evidence="4">Class I adenylate-forming enzyme family protein</fullName>
    </submittedName>
</protein>
<dbReference type="Gene3D" id="3.30.300.30">
    <property type="match status" value="1"/>
</dbReference>
<dbReference type="InterPro" id="IPR025110">
    <property type="entry name" value="AMP-bd_C"/>
</dbReference>
<dbReference type="Pfam" id="PF00501">
    <property type="entry name" value="AMP-binding"/>
    <property type="match status" value="1"/>
</dbReference>
<dbReference type="InterPro" id="IPR020845">
    <property type="entry name" value="AMP-binding_CS"/>
</dbReference>
<sequence length="531" mass="60318">MNNIAEWLPYASANWGPNDAIVTGKNKIAFQALYRQSVQFALSCLHHGIKPRDRVVLVAENGIEAVIAHFGVLMMGGIAVFIHPKTLPGTIADIIYDCDAVAIVADSTVTLQQLPEKIIKVAIEIQPTSGWIPYFQWMMQRREDEGRRSQLFPELSEEETALLIYTSGSTGKPKGIMSTHKNIRFTTDAINEFLRHNEHDRVLSYLPLSFDYGLYQIYLTLSRGAKLILRNAADLGTDLIRKVINDEKVTGLPGLRNIFSLIHVMKEKYPCVRYVTNTGDELPFEMVRKIGEKFPRSEIFLMYGLTECKRVSCLPSSRVYDKIGSVGIPIKDTRVSIRDESGEECAPNVIGELFVNGPHLCKGYWNDKDMTDRTYIRKSDGRWLRTGDYFYRDPEGFMYFAGRKDSQLKSRGFRIDCSEIENVFLKHCPRLKDVVAVGIPDSKLGHAIGLWAVTKEKIKSESAEKQWTNELKKIAEIFLEGWKRPRYVYLSDEIPKTKSGKTDKKRMVDTILSTRGDRTGKEEPLSTDPSI</sequence>
<dbReference type="Gene3D" id="3.40.50.12780">
    <property type="entry name" value="N-terminal domain of ligase-like"/>
    <property type="match status" value="1"/>
</dbReference>
<dbReference type="PROSITE" id="PS00455">
    <property type="entry name" value="AMP_BINDING"/>
    <property type="match status" value="1"/>
</dbReference>
<evidence type="ECO:0000259" key="2">
    <source>
        <dbReference type="Pfam" id="PF00501"/>
    </source>
</evidence>
<dbReference type="InterPro" id="IPR000873">
    <property type="entry name" value="AMP-dep_synth/lig_dom"/>
</dbReference>
<feature type="compositionally biased region" description="Basic and acidic residues" evidence="1">
    <location>
        <begin position="497"/>
        <end position="508"/>
    </location>
</feature>
<dbReference type="Proteomes" id="UP001596113">
    <property type="component" value="Unassembled WGS sequence"/>
</dbReference>
<dbReference type="Pfam" id="PF13193">
    <property type="entry name" value="AMP-binding_C"/>
    <property type="match status" value="1"/>
</dbReference>
<reference evidence="5" key="1">
    <citation type="journal article" date="2019" name="Int. J. Syst. Evol. Microbiol.">
        <title>The Global Catalogue of Microorganisms (GCM) 10K type strain sequencing project: providing services to taxonomists for standard genome sequencing and annotation.</title>
        <authorList>
            <consortium name="The Broad Institute Genomics Platform"/>
            <consortium name="The Broad Institute Genome Sequencing Center for Infectious Disease"/>
            <person name="Wu L."/>
            <person name="Ma J."/>
        </authorList>
    </citation>
    <scope>NUCLEOTIDE SEQUENCE [LARGE SCALE GENOMIC DNA]</scope>
    <source>
        <strain evidence="5">CGMCC 1.18575</strain>
    </source>
</reference>
<dbReference type="PANTHER" id="PTHR43767:SF10">
    <property type="entry name" value="SURFACTIN SYNTHASE SUBUNIT 1"/>
    <property type="match status" value="1"/>
</dbReference>
<proteinExistence type="predicted"/>
<dbReference type="RefSeq" id="WP_378139947.1">
    <property type="nucleotide sequence ID" value="NZ_JBHSMI010000067.1"/>
</dbReference>
<evidence type="ECO:0000259" key="3">
    <source>
        <dbReference type="Pfam" id="PF13193"/>
    </source>
</evidence>
<comment type="caution">
    <text evidence="4">The sequence shown here is derived from an EMBL/GenBank/DDBJ whole genome shotgun (WGS) entry which is preliminary data.</text>
</comment>
<dbReference type="PANTHER" id="PTHR43767">
    <property type="entry name" value="LONG-CHAIN-FATTY-ACID--COA LIGASE"/>
    <property type="match status" value="1"/>
</dbReference>
<dbReference type="InterPro" id="IPR042099">
    <property type="entry name" value="ANL_N_sf"/>
</dbReference>
<feature type="domain" description="AMP-dependent synthetase/ligase" evidence="2">
    <location>
        <begin position="18"/>
        <end position="365"/>
    </location>
</feature>
<feature type="region of interest" description="Disordered" evidence="1">
    <location>
        <begin position="497"/>
        <end position="531"/>
    </location>
</feature>
<dbReference type="InterPro" id="IPR050237">
    <property type="entry name" value="ATP-dep_AMP-bd_enzyme"/>
</dbReference>
<dbReference type="SUPFAM" id="SSF56801">
    <property type="entry name" value="Acetyl-CoA synthetase-like"/>
    <property type="match status" value="1"/>
</dbReference>
<accession>A0ABW0I4B8</accession>
<evidence type="ECO:0000313" key="5">
    <source>
        <dbReference type="Proteomes" id="UP001596113"/>
    </source>
</evidence>
<feature type="domain" description="AMP-binding enzyme C-terminal" evidence="3">
    <location>
        <begin position="419"/>
        <end position="501"/>
    </location>
</feature>
<dbReference type="InterPro" id="IPR045851">
    <property type="entry name" value="AMP-bd_C_sf"/>
</dbReference>
<evidence type="ECO:0000256" key="1">
    <source>
        <dbReference type="SAM" id="MobiDB-lite"/>
    </source>
</evidence>
<feature type="compositionally biased region" description="Basic and acidic residues" evidence="1">
    <location>
        <begin position="515"/>
        <end position="524"/>
    </location>
</feature>
<name>A0ABW0I4B8_9BACL</name>
<organism evidence="4 5">
    <name type="scientific">Cohnella soli</name>
    <dbReference type="NCBI Taxonomy" id="425005"/>
    <lineage>
        <taxon>Bacteria</taxon>
        <taxon>Bacillati</taxon>
        <taxon>Bacillota</taxon>
        <taxon>Bacilli</taxon>
        <taxon>Bacillales</taxon>
        <taxon>Paenibacillaceae</taxon>
        <taxon>Cohnella</taxon>
    </lineage>
</organism>
<evidence type="ECO:0000313" key="4">
    <source>
        <dbReference type="EMBL" id="MFC5407355.1"/>
    </source>
</evidence>
<dbReference type="EMBL" id="JBHSMI010000067">
    <property type="protein sequence ID" value="MFC5407355.1"/>
    <property type="molecule type" value="Genomic_DNA"/>
</dbReference>
<keyword evidence="5" id="KW-1185">Reference proteome</keyword>
<gene>
    <name evidence="4" type="ORF">ACFPOF_31885</name>
</gene>